<dbReference type="InterPro" id="IPR001870">
    <property type="entry name" value="B30.2/SPRY"/>
</dbReference>
<feature type="domain" description="RING-type" evidence="12">
    <location>
        <begin position="16"/>
        <end position="58"/>
    </location>
</feature>
<protein>
    <recommendedName>
        <fullName evidence="3">RING-type E3 ubiquitin transferase</fullName>
        <ecNumber evidence="3">2.3.2.27</ecNumber>
    </recommendedName>
</protein>
<evidence type="ECO:0000256" key="3">
    <source>
        <dbReference type="ARBA" id="ARBA00012483"/>
    </source>
</evidence>
<dbReference type="EC" id="2.3.2.27" evidence="3"/>
<dbReference type="SUPFAM" id="SSF57845">
    <property type="entry name" value="B-box zinc-binding domain"/>
    <property type="match status" value="1"/>
</dbReference>
<evidence type="ECO:0000256" key="2">
    <source>
        <dbReference type="ARBA" id="ARBA00008518"/>
    </source>
</evidence>
<keyword evidence="7" id="KW-0833">Ubl conjugation pathway</keyword>
<comment type="catalytic activity">
    <reaction evidence="1">
        <text>S-ubiquitinyl-[E2 ubiquitin-conjugating enzyme]-L-cysteine + [acceptor protein]-L-lysine = [E2 ubiquitin-conjugating enzyme]-L-cysteine + N(6)-ubiquitinyl-[acceptor protein]-L-lysine.</text>
        <dbReference type="EC" id="2.3.2.27"/>
    </reaction>
</comment>
<dbReference type="Pfam" id="PF00643">
    <property type="entry name" value="zf-B_box"/>
    <property type="match status" value="1"/>
</dbReference>
<sequence>MSKPLLIQGMHQDLSCPICLELFCSPVTSECGHTFCQKCLDGLPKEEDGQTTACPTCHALTRAESLKINRQLQHLVESFQQVPRDHCEEHMDPLSVFCEQDKQVICGVCASLGKHKGHNIIKAAEAHQKMKKQLPQQQVLLQEARMRKEKTIALLDRQLNEVEDTVEKFKANVREQLNMMRAYLNVMESSLGQEAEKVQRAASSALLEERKTMSRYLEQLKQMEGVLNEVEGEAQTEFLRKYCLVANRLNKVLGESPPLGRLDIQLPIISDDFKFQVWRKMYRSLMPPLENLTLDPETAQQNLVVSEDGRSVECTDHKQSVSDEPCRFDKSNCLVTRESFDSGEHYWEVVVADKPRWSVGVISETANRKGRLHASPSNGFWLMGFKDGKVYEAYLEQKEPRQLRVEEKPEKIGIYLSFSDGVVAFYNADDEDNLRPLYTFHEKFSGKLYPFFDVCWHDKGKNSQPLKIFFPGSD</sequence>
<dbReference type="Pfam" id="PF13765">
    <property type="entry name" value="PRY"/>
    <property type="match status" value="1"/>
</dbReference>
<organism evidence="15 16">
    <name type="scientific">Pleurodeles waltl</name>
    <name type="common">Iberian ribbed newt</name>
    <dbReference type="NCBI Taxonomy" id="8319"/>
    <lineage>
        <taxon>Eukaryota</taxon>
        <taxon>Metazoa</taxon>
        <taxon>Chordata</taxon>
        <taxon>Craniata</taxon>
        <taxon>Vertebrata</taxon>
        <taxon>Euteleostomi</taxon>
        <taxon>Amphibia</taxon>
        <taxon>Batrachia</taxon>
        <taxon>Caudata</taxon>
        <taxon>Salamandroidea</taxon>
        <taxon>Salamandridae</taxon>
        <taxon>Pleurodelinae</taxon>
        <taxon>Pleurodeles</taxon>
    </lineage>
</organism>
<evidence type="ECO:0000256" key="8">
    <source>
        <dbReference type="ARBA" id="ARBA00022833"/>
    </source>
</evidence>
<dbReference type="SMART" id="SM00184">
    <property type="entry name" value="RING"/>
    <property type="match status" value="1"/>
</dbReference>
<evidence type="ECO:0000256" key="7">
    <source>
        <dbReference type="ARBA" id="ARBA00022786"/>
    </source>
</evidence>
<dbReference type="InterPro" id="IPR003879">
    <property type="entry name" value="Butyrophylin_SPRY"/>
</dbReference>
<dbReference type="AlphaFoldDB" id="A0AAV7PDM4"/>
<name>A0AAV7PDM4_PLEWA</name>
<dbReference type="PROSITE" id="PS50089">
    <property type="entry name" value="ZF_RING_2"/>
    <property type="match status" value="1"/>
</dbReference>
<dbReference type="Gene3D" id="3.30.160.60">
    <property type="entry name" value="Classic Zinc Finger"/>
    <property type="match status" value="1"/>
</dbReference>
<dbReference type="InterPro" id="IPR043136">
    <property type="entry name" value="B30.2/SPRY_sf"/>
</dbReference>
<comment type="similarity">
    <text evidence="2">Belongs to the TRIM/RBCC family.</text>
</comment>
<dbReference type="PRINTS" id="PR01407">
    <property type="entry name" value="BUTYPHLNCDUF"/>
</dbReference>
<evidence type="ECO:0000256" key="11">
    <source>
        <dbReference type="SAM" id="Coils"/>
    </source>
</evidence>
<keyword evidence="8" id="KW-0862">Zinc</keyword>
<dbReference type="SMART" id="SM00449">
    <property type="entry name" value="SPRY"/>
    <property type="match status" value="1"/>
</dbReference>
<keyword evidence="9 11" id="KW-0175">Coiled coil</keyword>
<dbReference type="InterPro" id="IPR000315">
    <property type="entry name" value="Znf_B-box"/>
</dbReference>
<dbReference type="Proteomes" id="UP001066276">
    <property type="component" value="Chromosome 7"/>
</dbReference>
<evidence type="ECO:0000256" key="4">
    <source>
        <dbReference type="ARBA" id="ARBA00022679"/>
    </source>
</evidence>
<dbReference type="Pfam" id="PF00622">
    <property type="entry name" value="SPRY"/>
    <property type="match status" value="1"/>
</dbReference>
<feature type="domain" description="B box-type" evidence="13">
    <location>
        <begin position="82"/>
        <end position="123"/>
    </location>
</feature>
<dbReference type="CDD" id="cd19797">
    <property type="entry name" value="Bbox2_TRIM72_C-IV"/>
    <property type="match status" value="1"/>
</dbReference>
<reference evidence="15" key="1">
    <citation type="journal article" date="2022" name="bioRxiv">
        <title>Sequencing and chromosome-scale assembly of the giantPleurodeles waltlgenome.</title>
        <authorList>
            <person name="Brown T."/>
            <person name="Elewa A."/>
            <person name="Iarovenko S."/>
            <person name="Subramanian E."/>
            <person name="Araus A.J."/>
            <person name="Petzold A."/>
            <person name="Susuki M."/>
            <person name="Suzuki K.-i.T."/>
            <person name="Hayashi T."/>
            <person name="Toyoda A."/>
            <person name="Oliveira C."/>
            <person name="Osipova E."/>
            <person name="Leigh N.D."/>
            <person name="Simon A."/>
            <person name="Yun M.H."/>
        </authorList>
    </citation>
    <scope>NUCLEOTIDE SEQUENCE</scope>
    <source>
        <strain evidence="15">20211129_DDA</strain>
        <tissue evidence="15">Liver</tissue>
    </source>
</reference>
<keyword evidence="4" id="KW-0808">Transferase</keyword>
<evidence type="ECO:0000313" key="15">
    <source>
        <dbReference type="EMBL" id="KAJ1125527.1"/>
    </source>
</evidence>
<dbReference type="InterPro" id="IPR050143">
    <property type="entry name" value="TRIM/RBCC"/>
</dbReference>
<dbReference type="SMART" id="SM00589">
    <property type="entry name" value="PRY"/>
    <property type="match status" value="1"/>
</dbReference>
<evidence type="ECO:0000256" key="10">
    <source>
        <dbReference type="PROSITE-ProRule" id="PRU00024"/>
    </source>
</evidence>
<dbReference type="InterPro" id="IPR006574">
    <property type="entry name" value="PRY"/>
</dbReference>
<keyword evidence="5" id="KW-0479">Metal-binding</keyword>
<dbReference type="InterPro" id="IPR013320">
    <property type="entry name" value="ConA-like_dom_sf"/>
</dbReference>
<evidence type="ECO:0000256" key="1">
    <source>
        <dbReference type="ARBA" id="ARBA00000900"/>
    </source>
</evidence>
<dbReference type="InterPro" id="IPR001841">
    <property type="entry name" value="Znf_RING"/>
</dbReference>
<dbReference type="PROSITE" id="PS50188">
    <property type="entry name" value="B302_SPRY"/>
    <property type="match status" value="1"/>
</dbReference>
<dbReference type="SMART" id="SM00336">
    <property type="entry name" value="BBOX"/>
    <property type="match status" value="1"/>
</dbReference>
<dbReference type="GO" id="GO:0008270">
    <property type="term" value="F:zinc ion binding"/>
    <property type="evidence" value="ECO:0007669"/>
    <property type="project" value="UniProtKB-KW"/>
</dbReference>
<dbReference type="InterPro" id="IPR003877">
    <property type="entry name" value="SPRY_dom"/>
</dbReference>
<dbReference type="Gene3D" id="2.60.120.920">
    <property type="match status" value="1"/>
</dbReference>
<evidence type="ECO:0000259" key="12">
    <source>
        <dbReference type="PROSITE" id="PS50089"/>
    </source>
</evidence>
<dbReference type="PANTHER" id="PTHR24103">
    <property type="entry name" value="E3 UBIQUITIN-PROTEIN LIGASE TRIM"/>
    <property type="match status" value="1"/>
</dbReference>
<dbReference type="CDD" id="cd16612">
    <property type="entry name" value="RING-HC_TRIM72_C-IV"/>
    <property type="match status" value="1"/>
</dbReference>
<dbReference type="InterPro" id="IPR017907">
    <property type="entry name" value="Znf_RING_CS"/>
</dbReference>
<dbReference type="EMBL" id="JANPWB010000011">
    <property type="protein sequence ID" value="KAJ1125527.1"/>
    <property type="molecule type" value="Genomic_DNA"/>
</dbReference>
<evidence type="ECO:0000259" key="14">
    <source>
        <dbReference type="PROSITE" id="PS50188"/>
    </source>
</evidence>
<gene>
    <name evidence="15" type="ORF">NDU88_003956</name>
</gene>
<dbReference type="GO" id="GO:0061630">
    <property type="term" value="F:ubiquitin protein ligase activity"/>
    <property type="evidence" value="ECO:0007669"/>
    <property type="project" value="UniProtKB-EC"/>
</dbReference>
<accession>A0AAV7PDM4</accession>
<dbReference type="FunFam" id="2.60.120.920:FF:000027">
    <property type="entry name" value="E3 ubiquitin-protein ligase TRIM50"/>
    <property type="match status" value="1"/>
</dbReference>
<dbReference type="Gene3D" id="3.30.40.10">
    <property type="entry name" value="Zinc/RING finger domain, C3HC4 (zinc finger)"/>
    <property type="match status" value="1"/>
</dbReference>
<dbReference type="Pfam" id="PF15227">
    <property type="entry name" value="zf-C3HC4_4"/>
    <property type="match status" value="1"/>
</dbReference>
<keyword evidence="16" id="KW-1185">Reference proteome</keyword>
<evidence type="ECO:0000259" key="13">
    <source>
        <dbReference type="PROSITE" id="PS50119"/>
    </source>
</evidence>
<dbReference type="InterPro" id="IPR013083">
    <property type="entry name" value="Znf_RING/FYVE/PHD"/>
</dbReference>
<evidence type="ECO:0000256" key="6">
    <source>
        <dbReference type="ARBA" id="ARBA00022771"/>
    </source>
</evidence>
<dbReference type="SUPFAM" id="SSF57850">
    <property type="entry name" value="RING/U-box"/>
    <property type="match status" value="1"/>
</dbReference>
<feature type="coiled-coil region" evidence="11">
    <location>
        <begin position="141"/>
        <end position="179"/>
    </location>
</feature>
<evidence type="ECO:0000313" key="16">
    <source>
        <dbReference type="Proteomes" id="UP001066276"/>
    </source>
</evidence>
<proteinExistence type="inferred from homology"/>
<evidence type="ECO:0000256" key="9">
    <source>
        <dbReference type="ARBA" id="ARBA00023054"/>
    </source>
</evidence>
<feature type="domain" description="B30.2/SPRY" evidence="14">
    <location>
        <begin position="272"/>
        <end position="474"/>
    </location>
</feature>
<comment type="caution">
    <text evidence="15">The sequence shown here is derived from an EMBL/GenBank/DDBJ whole genome shotgun (WGS) entry which is preliminary data.</text>
</comment>
<keyword evidence="6 10" id="KW-0863">Zinc-finger</keyword>
<dbReference type="PROSITE" id="PS50119">
    <property type="entry name" value="ZF_BBOX"/>
    <property type="match status" value="1"/>
</dbReference>
<dbReference type="PROSITE" id="PS00518">
    <property type="entry name" value="ZF_RING_1"/>
    <property type="match status" value="1"/>
</dbReference>
<dbReference type="SUPFAM" id="SSF49899">
    <property type="entry name" value="Concanavalin A-like lectins/glucanases"/>
    <property type="match status" value="1"/>
</dbReference>
<evidence type="ECO:0000256" key="5">
    <source>
        <dbReference type="ARBA" id="ARBA00022723"/>
    </source>
</evidence>